<evidence type="ECO:0000313" key="3">
    <source>
        <dbReference type="Proteomes" id="UP001597010"/>
    </source>
</evidence>
<evidence type="ECO:0000313" key="2">
    <source>
        <dbReference type="EMBL" id="MFD0794994.1"/>
    </source>
</evidence>
<dbReference type="Proteomes" id="UP001597010">
    <property type="component" value="Unassembled WGS sequence"/>
</dbReference>
<dbReference type="Pfam" id="PF20448">
    <property type="entry name" value="DUF6705"/>
    <property type="match status" value="1"/>
</dbReference>
<keyword evidence="3" id="KW-1185">Reference proteome</keyword>
<sequence length="171" mass="19613">MRKYLTLFIILVIFCCFRALGQSSGNNYLAQPNLKKFEGKWQFSNDTITLTLQLYKEKVHINRGNNNFYIDLVQGKYSLIKKGKVISDLNSQDVTITSGSLENQNDPYTLHFIFTDVGKYSKRCNVTFKLSPNQLGKAEWLLTNTEHVIVGDEKFDLTFSVPTSMILKKVL</sequence>
<dbReference type="RefSeq" id="WP_377116943.1">
    <property type="nucleotide sequence ID" value="NZ_JBHTHZ010000013.1"/>
</dbReference>
<protein>
    <submittedName>
        <fullName evidence="2">DUF6705 family protein</fullName>
    </submittedName>
</protein>
<dbReference type="InterPro" id="IPR046551">
    <property type="entry name" value="DUF6705"/>
</dbReference>
<name>A0ABW3AW30_9SPHI</name>
<accession>A0ABW3AW30</accession>
<gene>
    <name evidence="2" type="ORF">ACFQZX_15335</name>
</gene>
<dbReference type="EMBL" id="JBHTHZ010000013">
    <property type="protein sequence ID" value="MFD0794994.1"/>
    <property type="molecule type" value="Genomic_DNA"/>
</dbReference>
<evidence type="ECO:0000259" key="1">
    <source>
        <dbReference type="Pfam" id="PF20448"/>
    </source>
</evidence>
<comment type="caution">
    <text evidence="2">The sequence shown here is derived from an EMBL/GenBank/DDBJ whole genome shotgun (WGS) entry which is preliminary data.</text>
</comment>
<organism evidence="2 3">
    <name type="scientific">Mucilaginibacter litoreus</name>
    <dbReference type="NCBI Taxonomy" id="1048221"/>
    <lineage>
        <taxon>Bacteria</taxon>
        <taxon>Pseudomonadati</taxon>
        <taxon>Bacteroidota</taxon>
        <taxon>Sphingobacteriia</taxon>
        <taxon>Sphingobacteriales</taxon>
        <taxon>Sphingobacteriaceae</taxon>
        <taxon>Mucilaginibacter</taxon>
    </lineage>
</organism>
<reference evidence="3" key="1">
    <citation type="journal article" date="2019" name="Int. J. Syst. Evol. Microbiol.">
        <title>The Global Catalogue of Microorganisms (GCM) 10K type strain sequencing project: providing services to taxonomists for standard genome sequencing and annotation.</title>
        <authorList>
            <consortium name="The Broad Institute Genomics Platform"/>
            <consortium name="The Broad Institute Genome Sequencing Center for Infectious Disease"/>
            <person name="Wu L."/>
            <person name="Ma J."/>
        </authorList>
    </citation>
    <scope>NUCLEOTIDE SEQUENCE [LARGE SCALE GENOMIC DNA]</scope>
    <source>
        <strain evidence="3">CCUG 61484</strain>
    </source>
</reference>
<feature type="domain" description="DUF6705" evidence="1">
    <location>
        <begin position="5"/>
        <end position="169"/>
    </location>
</feature>
<proteinExistence type="predicted"/>